<reference evidence="3 4" key="1">
    <citation type="submission" date="2015-09" db="EMBL/GenBank/DDBJ databases">
        <title>Host preference determinants of Valsa canker pathogens revealed by comparative genomics.</title>
        <authorList>
            <person name="Yin Z."/>
            <person name="Huang L."/>
        </authorList>
    </citation>
    <scope>NUCLEOTIDE SEQUENCE [LARGE SCALE GENOMIC DNA]</scope>
    <source>
        <strain evidence="3 4">03-1</strain>
    </source>
</reference>
<proteinExistence type="predicted"/>
<protein>
    <recommendedName>
        <fullName evidence="5">Spondin domain-containing protein</fullName>
    </recommendedName>
</protein>
<dbReference type="AlphaFoldDB" id="A0A423WV12"/>
<name>A0A423WV12_9PEZI</name>
<feature type="signal peptide" evidence="2">
    <location>
        <begin position="1"/>
        <end position="19"/>
    </location>
</feature>
<dbReference type="EMBL" id="LKEA01000008">
    <property type="protein sequence ID" value="ROW07417.1"/>
    <property type="molecule type" value="Genomic_DNA"/>
</dbReference>
<dbReference type="PROSITE" id="PS51257">
    <property type="entry name" value="PROKAR_LIPOPROTEIN"/>
    <property type="match status" value="1"/>
</dbReference>
<sequence length="118" mass="12925">MALKAYIISSLALIGCALGYPRPTSNITTLESTPPLPFLVPYPMPTIGFRDGPGDEDDEGEDMSHGPLWPTYRLPPHVAPVIHPSDLPPSFMPPTPLPTPMPPPSCEDDEDVFEFRSR</sequence>
<evidence type="ECO:0000256" key="2">
    <source>
        <dbReference type="SAM" id="SignalP"/>
    </source>
</evidence>
<keyword evidence="2" id="KW-0732">Signal</keyword>
<feature type="region of interest" description="Disordered" evidence="1">
    <location>
        <begin position="84"/>
        <end position="118"/>
    </location>
</feature>
<comment type="caution">
    <text evidence="3">The sequence shown here is derived from an EMBL/GenBank/DDBJ whole genome shotgun (WGS) entry which is preliminary data.</text>
</comment>
<accession>A0A423WV12</accession>
<evidence type="ECO:0000313" key="3">
    <source>
        <dbReference type="EMBL" id="ROW07417.1"/>
    </source>
</evidence>
<feature type="compositionally biased region" description="Pro residues" evidence="1">
    <location>
        <begin position="86"/>
        <end position="105"/>
    </location>
</feature>
<feature type="chain" id="PRO_5019540813" description="Spondin domain-containing protein" evidence="2">
    <location>
        <begin position="20"/>
        <end position="118"/>
    </location>
</feature>
<evidence type="ECO:0008006" key="5">
    <source>
        <dbReference type="Google" id="ProtNLM"/>
    </source>
</evidence>
<gene>
    <name evidence="3" type="ORF">VMCG_03787</name>
</gene>
<evidence type="ECO:0000256" key="1">
    <source>
        <dbReference type="SAM" id="MobiDB-lite"/>
    </source>
</evidence>
<feature type="region of interest" description="Disordered" evidence="1">
    <location>
        <begin position="47"/>
        <end position="69"/>
    </location>
</feature>
<organism evidence="3 4">
    <name type="scientific">Cytospora schulzeri</name>
    <dbReference type="NCBI Taxonomy" id="448051"/>
    <lineage>
        <taxon>Eukaryota</taxon>
        <taxon>Fungi</taxon>
        <taxon>Dikarya</taxon>
        <taxon>Ascomycota</taxon>
        <taxon>Pezizomycotina</taxon>
        <taxon>Sordariomycetes</taxon>
        <taxon>Sordariomycetidae</taxon>
        <taxon>Diaporthales</taxon>
        <taxon>Cytosporaceae</taxon>
        <taxon>Cytospora</taxon>
    </lineage>
</organism>
<evidence type="ECO:0000313" key="4">
    <source>
        <dbReference type="Proteomes" id="UP000283895"/>
    </source>
</evidence>
<dbReference type="Proteomes" id="UP000283895">
    <property type="component" value="Unassembled WGS sequence"/>
</dbReference>
<keyword evidence="4" id="KW-1185">Reference proteome</keyword>